<organism evidence="1">
    <name type="scientific">Chromera velia CCMP2878</name>
    <dbReference type="NCBI Taxonomy" id="1169474"/>
    <lineage>
        <taxon>Eukaryota</taxon>
        <taxon>Sar</taxon>
        <taxon>Alveolata</taxon>
        <taxon>Colpodellida</taxon>
        <taxon>Chromeraceae</taxon>
        <taxon>Chromera</taxon>
    </lineage>
</organism>
<dbReference type="AlphaFoldDB" id="A0A0G4H191"/>
<dbReference type="VEuPathDB" id="CryptoDB:Cvel_24271"/>
<sequence length="96" mass="10440">MSSTVFTRLQVPSALRVFQAEKSYRAGVPAASLAYKKMDVKQALDSAVFPISFLHVDTLKGVPVKKGLSAATFDPYISCHIRDVYNAHFGAPKPSP</sequence>
<reference evidence="1" key="1">
    <citation type="submission" date="2014-11" db="EMBL/GenBank/DDBJ databases">
        <authorList>
            <person name="Otto D Thomas"/>
            <person name="Naeem Raeece"/>
        </authorList>
    </citation>
    <scope>NUCLEOTIDE SEQUENCE</scope>
</reference>
<gene>
    <name evidence="1" type="ORF">Cvel_24271</name>
</gene>
<dbReference type="EMBL" id="CDMZ01001769">
    <property type="protein sequence ID" value="CEM37344.1"/>
    <property type="molecule type" value="Genomic_DNA"/>
</dbReference>
<protein>
    <submittedName>
        <fullName evidence="1">Uncharacterized protein</fullName>
    </submittedName>
</protein>
<proteinExistence type="predicted"/>
<name>A0A0G4H191_9ALVE</name>
<accession>A0A0G4H191</accession>
<evidence type="ECO:0000313" key="1">
    <source>
        <dbReference type="EMBL" id="CEM37344.1"/>
    </source>
</evidence>